<dbReference type="Proteomes" id="UP000318080">
    <property type="component" value="Unassembled WGS sequence"/>
</dbReference>
<keyword evidence="2" id="KW-1185">Reference proteome</keyword>
<accession>A0A540R744</accession>
<comment type="caution">
    <text evidence="1">The sequence shown here is derived from an EMBL/GenBank/DDBJ whole genome shotgun (WGS) entry which is preliminary data.</text>
</comment>
<name>A0A540R744_9CORY</name>
<organism evidence="1 2">
    <name type="scientific">Corynebacterium phoceense</name>
    <dbReference type="NCBI Taxonomy" id="1686286"/>
    <lineage>
        <taxon>Bacteria</taxon>
        <taxon>Bacillati</taxon>
        <taxon>Actinomycetota</taxon>
        <taxon>Actinomycetes</taxon>
        <taxon>Mycobacteriales</taxon>
        <taxon>Corynebacteriaceae</taxon>
        <taxon>Corynebacterium</taxon>
    </lineage>
</organism>
<dbReference type="RefSeq" id="WP_141628826.1">
    <property type="nucleotide sequence ID" value="NZ_VHIR01000007.1"/>
</dbReference>
<evidence type="ECO:0000313" key="1">
    <source>
        <dbReference type="EMBL" id="TQE43563.1"/>
    </source>
</evidence>
<dbReference type="EMBL" id="VHIR01000007">
    <property type="protein sequence ID" value="TQE43563.1"/>
    <property type="molecule type" value="Genomic_DNA"/>
</dbReference>
<proteinExistence type="predicted"/>
<gene>
    <name evidence="1" type="ORF">EJK80_06025</name>
</gene>
<reference evidence="1 2" key="1">
    <citation type="submission" date="2019-06" db="EMBL/GenBank/DDBJ databases">
        <title>Draft genome of C. phoceense Strain 272.</title>
        <authorList>
            <person name="Pacheco L.G.C."/>
            <person name="Barberis C.M."/>
            <person name="Almuzara M.N."/>
            <person name="Traglia G.M."/>
            <person name="Santos C.S."/>
            <person name="Rocha D.J.P.G."/>
            <person name="Aguiar E.R.G.R."/>
            <person name="Vay C.A."/>
        </authorList>
    </citation>
    <scope>NUCLEOTIDE SEQUENCE [LARGE SCALE GENOMIC DNA]</scope>
    <source>
        <strain evidence="1 2">272</strain>
    </source>
</reference>
<protein>
    <submittedName>
        <fullName evidence="1">Uncharacterized protein</fullName>
    </submittedName>
</protein>
<dbReference type="AlphaFoldDB" id="A0A540R744"/>
<sequence length="123" mass="13100">MTSPIEKLDLTGIMPRYYVLRPVSDQTSVKARIVAGKQAGDSNENIKIPAGVHQLIIDYPKKVWYSIYGPDGMIVGEDGPVSAKVVRAVCSKPGMLSVFTSAPTSEQATTTLGLTIIPGQAPV</sequence>
<evidence type="ECO:0000313" key="2">
    <source>
        <dbReference type="Proteomes" id="UP000318080"/>
    </source>
</evidence>